<keyword evidence="3" id="KW-1185">Reference proteome</keyword>
<organism evidence="2 3">
    <name type="scientific">Choanephora cucurbitarum</name>
    <dbReference type="NCBI Taxonomy" id="101091"/>
    <lineage>
        <taxon>Eukaryota</taxon>
        <taxon>Fungi</taxon>
        <taxon>Fungi incertae sedis</taxon>
        <taxon>Mucoromycota</taxon>
        <taxon>Mucoromycotina</taxon>
        <taxon>Mucoromycetes</taxon>
        <taxon>Mucorales</taxon>
        <taxon>Mucorineae</taxon>
        <taxon>Choanephoraceae</taxon>
        <taxon>Choanephoroideae</taxon>
        <taxon>Choanephora</taxon>
    </lineage>
</organism>
<dbReference type="OrthoDB" id="2290708at2759"/>
<dbReference type="Proteomes" id="UP000093000">
    <property type="component" value="Unassembled WGS sequence"/>
</dbReference>
<evidence type="ECO:0000313" key="3">
    <source>
        <dbReference type="Proteomes" id="UP000093000"/>
    </source>
</evidence>
<evidence type="ECO:0000313" key="2">
    <source>
        <dbReference type="EMBL" id="OBZ91823.1"/>
    </source>
</evidence>
<protein>
    <submittedName>
        <fullName evidence="2">Uncharacterized protein</fullName>
    </submittedName>
</protein>
<proteinExistence type="predicted"/>
<feature type="region of interest" description="Disordered" evidence="1">
    <location>
        <begin position="251"/>
        <end position="275"/>
    </location>
</feature>
<feature type="compositionally biased region" description="Low complexity" evidence="1">
    <location>
        <begin position="251"/>
        <end position="269"/>
    </location>
</feature>
<comment type="caution">
    <text evidence="2">The sequence shown here is derived from an EMBL/GenBank/DDBJ whole genome shotgun (WGS) entry which is preliminary data.</text>
</comment>
<dbReference type="AlphaFoldDB" id="A0A1C7NRU3"/>
<name>A0A1C7NRU3_9FUNG</name>
<feature type="region of interest" description="Disordered" evidence="1">
    <location>
        <begin position="47"/>
        <end position="72"/>
    </location>
</feature>
<reference evidence="2 3" key="1">
    <citation type="submission" date="2016-03" db="EMBL/GenBank/DDBJ databases">
        <title>Choanephora cucurbitarum.</title>
        <authorList>
            <person name="Min B."/>
            <person name="Park H."/>
            <person name="Park J.-H."/>
            <person name="Shin H.-D."/>
            <person name="Choi I.-G."/>
        </authorList>
    </citation>
    <scope>NUCLEOTIDE SEQUENCE [LARGE SCALE GENOMIC DNA]</scope>
    <source>
        <strain evidence="2 3">KUS-F28377</strain>
    </source>
</reference>
<dbReference type="EMBL" id="LUGH01000003">
    <property type="protein sequence ID" value="OBZ91823.1"/>
    <property type="molecule type" value="Genomic_DNA"/>
</dbReference>
<evidence type="ECO:0000256" key="1">
    <source>
        <dbReference type="SAM" id="MobiDB-lite"/>
    </source>
</evidence>
<gene>
    <name evidence="2" type="ORF">A0J61_00139</name>
</gene>
<accession>A0A1C7NRU3</accession>
<sequence length="314" mass="35771">MSTQPTRQRQIDMNDVEAGSILASLARHNGHSKTMSIHNLVENDNSAIHHKPSSSQTMSPAYDQAADEKHHTSAIYHPTQRNYNKFLTEEKYTYLHMKSSKNINQPTTQHSVENKRFHPYSAPSSKQSTMMKQSPKIRRNGFQAYISYMIYTDMIRKKMRQGAPTANIYRSEYTSPSSSHVHIQNHHPSQHLPYHPPHFTQRSNSVSTLPVNMTAPTRSFTPENPYSHPSTPYHHQHRLISLPLTSSSKSYSHHAQSSITIPPYSPSSSDNFPHSPVDTDAKLIVEKPLTAFLHHPINDCIPTFNTLSRHSNHL</sequence>
<dbReference type="InParanoid" id="A0A1C7NRU3"/>